<keyword evidence="3 7" id="KW-0863">Zinc-finger</keyword>
<keyword evidence="1 7" id="KW-0479">Metal-binding</keyword>
<comment type="similarity">
    <text evidence="7">Belongs to the RecR family.</text>
</comment>
<dbReference type="CDD" id="cd01025">
    <property type="entry name" value="TOPRIM_recR"/>
    <property type="match status" value="1"/>
</dbReference>
<dbReference type="NCBIfam" id="TIGR00615">
    <property type="entry name" value="recR"/>
    <property type="match status" value="1"/>
</dbReference>
<gene>
    <name evidence="7 9" type="primary">recR</name>
    <name evidence="9" type="ORF">CATMQ487_33370</name>
</gene>
<dbReference type="InterPro" id="IPR000093">
    <property type="entry name" value="DNA_Rcmb_RecR"/>
</dbReference>
<evidence type="ECO:0000256" key="3">
    <source>
        <dbReference type="ARBA" id="ARBA00022771"/>
    </source>
</evidence>
<keyword evidence="4 7" id="KW-0862">Zinc</keyword>
<evidence type="ECO:0000256" key="2">
    <source>
        <dbReference type="ARBA" id="ARBA00022763"/>
    </source>
</evidence>
<accession>A0ABN6PQL8</accession>
<dbReference type="SUPFAM" id="SSF111304">
    <property type="entry name" value="Recombination protein RecR"/>
    <property type="match status" value="1"/>
</dbReference>
<dbReference type="PROSITE" id="PS50880">
    <property type="entry name" value="TOPRIM"/>
    <property type="match status" value="1"/>
</dbReference>
<evidence type="ECO:0000313" key="10">
    <source>
        <dbReference type="Proteomes" id="UP001057498"/>
    </source>
</evidence>
<dbReference type="SMART" id="SM00493">
    <property type="entry name" value="TOPRIM"/>
    <property type="match status" value="1"/>
</dbReference>
<dbReference type="Pfam" id="PF21175">
    <property type="entry name" value="RecR_C"/>
    <property type="match status" value="1"/>
</dbReference>
<evidence type="ECO:0000256" key="5">
    <source>
        <dbReference type="ARBA" id="ARBA00023172"/>
    </source>
</evidence>
<dbReference type="PANTHER" id="PTHR30446:SF0">
    <property type="entry name" value="RECOMBINATION PROTEIN RECR"/>
    <property type="match status" value="1"/>
</dbReference>
<dbReference type="InterPro" id="IPR023627">
    <property type="entry name" value="Rcmb_RecR"/>
</dbReference>
<proteinExistence type="inferred from homology"/>
<dbReference type="Gene3D" id="3.40.1360.10">
    <property type="match status" value="1"/>
</dbReference>
<keyword evidence="2 7" id="KW-0227">DNA damage</keyword>
<dbReference type="RefSeq" id="WP_251969647.1">
    <property type="nucleotide sequence ID" value="NZ_AP025730.1"/>
</dbReference>
<evidence type="ECO:0000256" key="7">
    <source>
        <dbReference type="HAMAP-Rule" id="MF_00017"/>
    </source>
</evidence>
<keyword evidence="6 7" id="KW-0234">DNA repair</keyword>
<keyword evidence="5 7" id="KW-0233">DNA recombination</keyword>
<evidence type="ECO:0000259" key="8">
    <source>
        <dbReference type="PROSITE" id="PS50880"/>
    </source>
</evidence>
<evidence type="ECO:0000313" key="9">
    <source>
        <dbReference type="EMBL" id="BDI06367.1"/>
    </source>
</evidence>
<organism evidence="9 10">
    <name type="scientific">Sphaerotilus microaerophilus</name>
    <dbReference type="NCBI Taxonomy" id="2914710"/>
    <lineage>
        <taxon>Bacteria</taxon>
        <taxon>Pseudomonadati</taxon>
        <taxon>Pseudomonadota</taxon>
        <taxon>Betaproteobacteria</taxon>
        <taxon>Burkholderiales</taxon>
        <taxon>Sphaerotilaceae</taxon>
        <taxon>Sphaerotilus</taxon>
    </lineage>
</organism>
<dbReference type="Gene3D" id="1.10.8.420">
    <property type="entry name" value="RecR Domain 1"/>
    <property type="match status" value="1"/>
</dbReference>
<comment type="function">
    <text evidence="7">May play a role in DNA repair. It seems to be involved in an RecBC-independent recombinational process of DNA repair. It may act with RecF and RecO.</text>
</comment>
<feature type="domain" description="Toprim" evidence="8">
    <location>
        <begin position="91"/>
        <end position="186"/>
    </location>
</feature>
<keyword evidence="10" id="KW-1185">Reference proteome</keyword>
<dbReference type="HAMAP" id="MF_00017">
    <property type="entry name" value="RecR"/>
    <property type="match status" value="1"/>
</dbReference>
<evidence type="ECO:0000256" key="1">
    <source>
        <dbReference type="ARBA" id="ARBA00022723"/>
    </source>
</evidence>
<dbReference type="InterPro" id="IPR034137">
    <property type="entry name" value="TOPRIM_RecR"/>
</dbReference>
<name>A0ABN6PQL8_9BURK</name>
<evidence type="ECO:0000256" key="4">
    <source>
        <dbReference type="ARBA" id="ARBA00022833"/>
    </source>
</evidence>
<dbReference type="Pfam" id="PF02132">
    <property type="entry name" value="RecR_ZnF"/>
    <property type="match status" value="1"/>
</dbReference>
<dbReference type="EMBL" id="AP025730">
    <property type="protein sequence ID" value="BDI06367.1"/>
    <property type="molecule type" value="Genomic_DNA"/>
</dbReference>
<sequence>MASGARHAEPPARPADALGRLIEALRRLPGVGVKSAQRMAYHLLQHDRDGALQLAHALDEAVHQVRHCERCHTFTEQPVCTTCLDPLRDARQLCVIETPADQAAVERTGSYKGLYFVLMGKLSPLDGIGAHDIGLPVLLERVGDGTVQEVIVATNFTAEGEVTAHVIAQALQKAGVRVTRLARGVPIGSELEYVDLGTIAHALVDRR</sequence>
<evidence type="ECO:0000256" key="6">
    <source>
        <dbReference type="ARBA" id="ARBA00023204"/>
    </source>
</evidence>
<dbReference type="Pfam" id="PF21176">
    <property type="entry name" value="RecR_HhH"/>
    <property type="match status" value="1"/>
</dbReference>
<protein>
    <recommendedName>
        <fullName evidence="7">Recombination protein RecR</fullName>
    </recommendedName>
</protein>
<dbReference type="InterPro" id="IPR015967">
    <property type="entry name" value="Rcmb_RecR_Znf"/>
</dbReference>
<feature type="zinc finger region" description="C4-type" evidence="7">
    <location>
        <begin position="68"/>
        <end position="83"/>
    </location>
</feature>
<dbReference type="PANTHER" id="PTHR30446">
    <property type="entry name" value="RECOMBINATION PROTEIN RECR"/>
    <property type="match status" value="1"/>
</dbReference>
<reference evidence="9" key="1">
    <citation type="submission" date="2022-04" db="EMBL/GenBank/DDBJ databases">
        <title>Whole genome sequence of Sphaerotilus sp. FB-5.</title>
        <authorList>
            <person name="Takeda M."/>
            <person name="Narihara S."/>
            <person name="Akimoto M."/>
            <person name="Akimoto R."/>
            <person name="Nishiyashiki S."/>
            <person name="Murakami T."/>
        </authorList>
    </citation>
    <scope>NUCLEOTIDE SEQUENCE</scope>
    <source>
        <strain evidence="9">FB-5</strain>
    </source>
</reference>
<dbReference type="Proteomes" id="UP001057498">
    <property type="component" value="Chromosome"/>
</dbReference>
<dbReference type="InterPro" id="IPR006171">
    <property type="entry name" value="TOPRIM_dom"/>
</dbReference>
<dbReference type="Pfam" id="PF13662">
    <property type="entry name" value="Toprim_4"/>
    <property type="match status" value="1"/>
</dbReference>